<dbReference type="InterPro" id="IPR016181">
    <property type="entry name" value="Acyl_CoA_acyltransferase"/>
</dbReference>
<evidence type="ECO:0000256" key="3">
    <source>
        <dbReference type="ARBA" id="ARBA00022960"/>
    </source>
</evidence>
<evidence type="ECO:0000256" key="6">
    <source>
        <dbReference type="ARBA" id="ARBA00023316"/>
    </source>
</evidence>
<evidence type="ECO:0000256" key="4">
    <source>
        <dbReference type="ARBA" id="ARBA00022984"/>
    </source>
</evidence>
<evidence type="ECO:0000256" key="5">
    <source>
        <dbReference type="ARBA" id="ARBA00023315"/>
    </source>
</evidence>
<reference evidence="7 8" key="1">
    <citation type="journal article" date="2016" name="Nat. Commun.">
        <title>Thousands of microbial genomes shed light on interconnected biogeochemical processes in an aquifer system.</title>
        <authorList>
            <person name="Anantharaman K."/>
            <person name="Brown C.T."/>
            <person name="Hug L.A."/>
            <person name="Sharon I."/>
            <person name="Castelle C.J."/>
            <person name="Probst A.J."/>
            <person name="Thomas B.C."/>
            <person name="Singh A."/>
            <person name="Wilkins M.J."/>
            <person name="Karaoz U."/>
            <person name="Brodie E.L."/>
            <person name="Williams K.H."/>
            <person name="Hubbard S.S."/>
            <person name="Banfield J.F."/>
        </authorList>
    </citation>
    <scope>NUCLEOTIDE SEQUENCE [LARGE SCALE GENOMIC DNA]</scope>
</reference>
<dbReference type="GO" id="GO:0008360">
    <property type="term" value="P:regulation of cell shape"/>
    <property type="evidence" value="ECO:0007669"/>
    <property type="project" value="UniProtKB-KW"/>
</dbReference>
<comment type="caution">
    <text evidence="7">The sequence shown here is derived from an EMBL/GenBank/DDBJ whole genome shotgun (WGS) entry which is preliminary data.</text>
</comment>
<dbReference type="Pfam" id="PF02388">
    <property type="entry name" value="FemAB"/>
    <property type="match status" value="2"/>
</dbReference>
<evidence type="ECO:0000313" key="7">
    <source>
        <dbReference type="EMBL" id="OGL73024.1"/>
    </source>
</evidence>
<evidence type="ECO:0000313" key="8">
    <source>
        <dbReference type="Proteomes" id="UP000176303"/>
    </source>
</evidence>
<dbReference type="InterPro" id="IPR003447">
    <property type="entry name" value="FEMABX"/>
</dbReference>
<dbReference type="SUPFAM" id="SSF55729">
    <property type="entry name" value="Acyl-CoA N-acyltransferases (Nat)"/>
    <property type="match status" value="2"/>
</dbReference>
<evidence type="ECO:0008006" key="9">
    <source>
        <dbReference type="Google" id="ProtNLM"/>
    </source>
</evidence>
<proteinExistence type="inferred from homology"/>
<comment type="similarity">
    <text evidence="1">Belongs to the FemABX family.</text>
</comment>
<dbReference type="PANTHER" id="PTHR36174">
    <property type="entry name" value="LIPID II:GLYCINE GLYCYLTRANSFERASE"/>
    <property type="match status" value="1"/>
</dbReference>
<gene>
    <name evidence="7" type="ORF">A3D72_01895</name>
</gene>
<evidence type="ECO:0000256" key="1">
    <source>
        <dbReference type="ARBA" id="ARBA00009943"/>
    </source>
</evidence>
<dbReference type="AlphaFoldDB" id="A0A1F7U5K9"/>
<dbReference type="EMBL" id="MGDZ01000044">
    <property type="protein sequence ID" value="OGL73024.1"/>
    <property type="molecule type" value="Genomic_DNA"/>
</dbReference>
<dbReference type="GO" id="GO:0016755">
    <property type="term" value="F:aminoacyltransferase activity"/>
    <property type="evidence" value="ECO:0007669"/>
    <property type="project" value="InterPro"/>
</dbReference>
<sequence>MTVLDNVKDWNTFVLEHAPKSGAFLQSWEWGEFQRAVGREVRRYSTETSAAQIISYPIRGRFFGWDLHRGPIGNSDVLRQIQDDIKKTRGIFLHIEPGYRFEVLGSRLAKNRQPQHTLIVDLSRSEDELLAAMHEKTRYNIRLAERHGVVVESSTPDNQGKLFDEFYNLLRTTAARDRFHLHSATYYRKMMETLPNVSIFTARHKDEPLASALVIFFAGTATYLHGASGDRHRNLMAPHLLHWEIMRAAKADGNNSYDFWGIAPPDEPNHPWAGITRFKMGFCGEVATMPEALELPLHHFWYSIYRLAQRALP</sequence>
<dbReference type="Proteomes" id="UP000176303">
    <property type="component" value="Unassembled WGS sequence"/>
</dbReference>
<accession>A0A1F7U5K9</accession>
<keyword evidence="6" id="KW-0961">Cell wall biogenesis/degradation</keyword>
<keyword evidence="2" id="KW-0808">Transferase</keyword>
<keyword evidence="4" id="KW-0573">Peptidoglycan synthesis</keyword>
<dbReference type="Gene3D" id="3.40.630.30">
    <property type="match status" value="1"/>
</dbReference>
<dbReference type="GO" id="GO:0009252">
    <property type="term" value="P:peptidoglycan biosynthetic process"/>
    <property type="evidence" value="ECO:0007669"/>
    <property type="project" value="UniProtKB-KW"/>
</dbReference>
<dbReference type="GO" id="GO:0071555">
    <property type="term" value="P:cell wall organization"/>
    <property type="evidence" value="ECO:0007669"/>
    <property type="project" value="UniProtKB-KW"/>
</dbReference>
<keyword evidence="3" id="KW-0133">Cell shape</keyword>
<name>A0A1F7U5K9_9BACT</name>
<evidence type="ECO:0000256" key="2">
    <source>
        <dbReference type="ARBA" id="ARBA00022679"/>
    </source>
</evidence>
<keyword evidence="5" id="KW-0012">Acyltransferase</keyword>
<dbReference type="InterPro" id="IPR050644">
    <property type="entry name" value="PG_Glycine_Bridge_Synth"/>
</dbReference>
<dbReference type="PROSITE" id="PS51191">
    <property type="entry name" value="FEMABX"/>
    <property type="match status" value="1"/>
</dbReference>
<protein>
    <recommendedName>
        <fullName evidence="9">BioF2-like acetyltransferase domain-containing protein</fullName>
    </recommendedName>
</protein>
<organism evidence="7 8">
    <name type="scientific">Candidatus Uhrbacteria bacterium RIFCSPHIGHO2_02_FULL_57_19</name>
    <dbReference type="NCBI Taxonomy" id="1802391"/>
    <lineage>
        <taxon>Bacteria</taxon>
        <taxon>Candidatus Uhriibacteriota</taxon>
    </lineage>
</organism>
<dbReference type="STRING" id="1802391.A3D72_01895"/>
<dbReference type="PANTHER" id="PTHR36174:SF1">
    <property type="entry name" value="LIPID II:GLYCINE GLYCYLTRANSFERASE"/>
    <property type="match status" value="1"/>
</dbReference>